<evidence type="ECO:0000313" key="1">
    <source>
        <dbReference type="EMBL" id="KKM21347.1"/>
    </source>
</evidence>
<name>A0A0F9I1F3_9ZZZZ</name>
<organism evidence="1">
    <name type="scientific">marine sediment metagenome</name>
    <dbReference type="NCBI Taxonomy" id="412755"/>
    <lineage>
        <taxon>unclassified sequences</taxon>
        <taxon>metagenomes</taxon>
        <taxon>ecological metagenomes</taxon>
    </lineage>
</organism>
<gene>
    <name evidence="1" type="ORF">LCGC14_1636320</name>
</gene>
<protein>
    <recommendedName>
        <fullName evidence="2">T4 RNA ligase 1-like N-terminal domain-containing protein</fullName>
    </recommendedName>
</protein>
<evidence type="ECO:0008006" key="2">
    <source>
        <dbReference type="Google" id="ProtNLM"/>
    </source>
</evidence>
<proteinExistence type="predicted"/>
<dbReference type="EMBL" id="LAZR01013572">
    <property type="protein sequence ID" value="KKM21347.1"/>
    <property type="molecule type" value="Genomic_DNA"/>
</dbReference>
<reference evidence="1" key="1">
    <citation type="journal article" date="2015" name="Nature">
        <title>Complex archaea that bridge the gap between prokaryotes and eukaryotes.</title>
        <authorList>
            <person name="Spang A."/>
            <person name="Saw J.H."/>
            <person name="Jorgensen S.L."/>
            <person name="Zaremba-Niedzwiedzka K."/>
            <person name="Martijn J."/>
            <person name="Lind A.E."/>
            <person name="van Eijk R."/>
            <person name="Schleper C."/>
            <person name="Guy L."/>
            <person name="Ettema T.J."/>
        </authorList>
    </citation>
    <scope>NUCLEOTIDE SEQUENCE</scope>
</reference>
<sequence>MKIEEAARLLGVKEKNLRSFEEADPFNDDQVVKGYISNEATKNYGAMVITHVRGYPLPAQIIYGTPKIPYPFDRVGRYTFPPTDEIRIYDKLDGTNICAFMYTGPGKKIFVSYKTRLMPFVGNRAQGKFFSLWSKILQRYPQIPELVITSGCHLSFELYGYRNHHLILYKNPLDAALLFYIKPSTAELRPPSPERLNMNIPTPVYETRIPDPHDVVAYYRKVEEEKQVGLTEIETGFEGSEGSIWWFSVDKTSWGGWLPFKCKPADIKAVHFAVGGPSRAAIMQAVHRALDELETRLSVEDVEALLLEDFPLEKIAKRELAIKKVVERMLFEADFKEEVLLLYTDFLQNGLVPGLKVDKGQTMREMGKHYPKGDMKFVYRFIAEYEEVA</sequence>
<dbReference type="AlphaFoldDB" id="A0A0F9I1F3"/>
<accession>A0A0F9I1F3</accession>
<comment type="caution">
    <text evidence="1">The sequence shown here is derived from an EMBL/GenBank/DDBJ whole genome shotgun (WGS) entry which is preliminary data.</text>
</comment>